<evidence type="ECO:0000256" key="4">
    <source>
        <dbReference type="ARBA" id="ARBA00022614"/>
    </source>
</evidence>
<comment type="similarity">
    <text evidence="2">Belongs to the TBCE family.</text>
</comment>
<comment type="subcellular location">
    <subcellularLocation>
        <location evidence="1">Cytoplasm</location>
    </subcellularLocation>
</comment>
<dbReference type="AlphaFoldDB" id="D7G0Z3"/>
<feature type="compositionally biased region" description="Basic and acidic residues" evidence="7">
    <location>
        <begin position="366"/>
        <end position="375"/>
    </location>
</feature>
<dbReference type="InterPro" id="IPR036859">
    <property type="entry name" value="CAP-Gly_dom_sf"/>
</dbReference>
<evidence type="ECO:0000256" key="6">
    <source>
        <dbReference type="ARBA" id="ARBA00023186"/>
    </source>
</evidence>
<keyword evidence="6" id="KW-0143">Chaperone</keyword>
<keyword evidence="10" id="KW-1185">Reference proteome</keyword>
<dbReference type="GO" id="GO:0005737">
    <property type="term" value="C:cytoplasm"/>
    <property type="evidence" value="ECO:0007669"/>
    <property type="project" value="UniProtKB-SubCell"/>
</dbReference>
<dbReference type="Gene3D" id="3.10.20.90">
    <property type="entry name" value="Phosphatidylinositol 3-kinase Catalytic Subunit, Chain A, domain 1"/>
    <property type="match status" value="1"/>
</dbReference>
<dbReference type="PANTHER" id="PTHR18849">
    <property type="entry name" value="LEUCINE RICH REPEAT PROTEIN"/>
    <property type="match status" value="1"/>
</dbReference>
<dbReference type="OMA" id="SEESHMF"/>
<name>D7G0Z3_ECTSI</name>
<dbReference type="InParanoid" id="D7G0Z3"/>
<feature type="region of interest" description="Disordered" evidence="7">
    <location>
        <begin position="343"/>
        <end position="379"/>
    </location>
</feature>
<evidence type="ECO:0000256" key="5">
    <source>
        <dbReference type="ARBA" id="ARBA00022737"/>
    </source>
</evidence>
<evidence type="ECO:0000256" key="1">
    <source>
        <dbReference type="ARBA" id="ARBA00004496"/>
    </source>
</evidence>
<feature type="region of interest" description="Disordered" evidence="7">
    <location>
        <begin position="623"/>
        <end position="642"/>
    </location>
</feature>
<feature type="domain" description="CAP-Gly" evidence="8">
    <location>
        <begin position="45"/>
        <end position="85"/>
    </location>
</feature>
<keyword evidence="4" id="KW-0433">Leucine-rich repeat</keyword>
<dbReference type="EMBL" id="FN648620">
    <property type="protein sequence ID" value="CBJ33103.1"/>
    <property type="molecule type" value="Genomic_DNA"/>
</dbReference>
<dbReference type="InterPro" id="IPR032675">
    <property type="entry name" value="LRR_dom_sf"/>
</dbReference>
<dbReference type="Gene3D" id="3.80.10.10">
    <property type="entry name" value="Ribonuclease Inhibitor"/>
    <property type="match status" value="2"/>
</dbReference>
<proteinExistence type="inferred from homology"/>
<organism evidence="9 10">
    <name type="scientific">Ectocarpus siliculosus</name>
    <name type="common">Brown alga</name>
    <name type="synonym">Conferva siliculosa</name>
    <dbReference type="NCBI Taxonomy" id="2880"/>
    <lineage>
        <taxon>Eukaryota</taxon>
        <taxon>Sar</taxon>
        <taxon>Stramenopiles</taxon>
        <taxon>Ochrophyta</taxon>
        <taxon>PX clade</taxon>
        <taxon>Phaeophyceae</taxon>
        <taxon>Ectocarpales</taxon>
        <taxon>Ectocarpaceae</taxon>
        <taxon>Ectocarpus</taxon>
    </lineage>
</organism>
<evidence type="ECO:0000313" key="9">
    <source>
        <dbReference type="EMBL" id="CBJ33103.1"/>
    </source>
</evidence>
<protein>
    <submittedName>
        <fullName evidence="9">Putative: beta-tubulin folding cofactor E</fullName>
    </submittedName>
</protein>
<dbReference type="PROSITE" id="PS50245">
    <property type="entry name" value="CAP_GLY_2"/>
    <property type="match status" value="1"/>
</dbReference>
<dbReference type="SUPFAM" id="SSF74924">
    <property type="entry name" value="Cap-Gly domain"/>
    <property type="match status" value="1"/>
</dbReference>
<dbReference type="SUPFAM" id="SSF54236">
    <property type="entry name" value="Ubiquitin-like"/>
    <property type="match status" value="1"/>
</dbReference>
<evidence type="ECO:0000256" key="7">
    <source>
        <dbReference type="SAM" id="MobiDB-lite"/>
    </source>
</evidence>
<dbReference type="Proteomes" id="UP000002630">
    <property type="component" value="Linkage Group LG24"/>
</dbReference>
<dbReference type="InterPro" id="IPR044079">
    <property type="entry name" value="Ubl_TBCE"/>
</dbReference>
<dbReference type="eggNOG" id="KOG3207">
    <property type="taxonomic scope" value="Eukaryota"/>
</dbReference>
<dbReference type="Pfam" id="PF01302">
    <property type="entry name" value="CAP_GLY"/>
    <property type="match status" value="1"/>
</dbReference>
<evidence type="ECO:0000313" key="10">
    <source>
        <dbReference type="Proteomes" id="UP000002630"/>
    </source>
</evidence>
<dbReference type="SUPFAM" id="SSF52047">
    <property type="entry name" value="RNI-like"/>
    <property type="match status" value="1"/>
</dbReference>
<evidence type="ECO:0000256" key="3">
    <source>
        <dbReference type="ARBA" id="ARBA00022490"/>
    </source>
</evidence>
<gene>
    <name evidence="9" type="ORF">Esi_0420_0008</name>
</gene>
<dbReference type="OrthoDB" id="5273213at2759"/>
<dbReference type="InterPro" id="IPR000938">
    <property type="entry name" value="CAP-Gly_domain"/>
</dbReference>
<dbReference type="SMART" id="SM01052">
    <property type="entry name" value="CAP_GLY"/>
    <property type="match status" value="1"/>
</dbReference>
<dbReference type="EMBL" id="FN649749">
    <property type="protein sequence ID" value="CBJ33103.1"/>
    <property type="molecule type" value="Genomic_DNA"/>
</dbReference>
<dbReference type="CDD" id="cd17044">
    <property type="entry name" value="Ubl_TBCE"/>
    <property type="match status" value="1"/>
</dbReference>
<keyword evidence="5" id="KW-0677">Repeat</keyword>
<reference evidence="9 10" key="1">
    <citation type="journal article" date="2010" name="Nature">
        <title>The Ectocarpus genome and the independent evolution of multicellularity in brown algae.</title>
        <authorList>
            <person name="Cock J.M."/>
            <person name="Sterck L."/>
            <person name="Rouze P."/>
            <person name="Scornet D."/>
            <person name="Allen A.E."/>
            <person name="Amoutzias G."/>
            <person name="Anthouard V."/>
            <person name="Artiguenave F."/>
            <person name="Aury J.M."/>
            <person name="Badger J.H."/>
            <person name="Beszteri B."/>
            <person name="Billiau K."/>
            <person name="Bonnet E."/>
            <person name="Bothwell J.H."/>
            <person name="Bowler C."/>
            <person name="Boyen C."/>
            <person name="Brownlee C."/>
            <person name="Carrano C.J."/>
            <person name="Charrier B."/>
            <person name="Cho G.Y."/>
            <person name="Coelho S.M."/>
            <person name="Collen J."/>
            <person name="Corre E."/>
            <person name="Da Silva C."/>
            <person name="Delage L."/>
            <person name="Delaroque N."/>
            <person name="Dittami S.M."/>
            <person name="Doulbeau S."/>
            <person name="Elias M."/>
            <person name="Farnham G."/>
            <person name="Gachon C.M."/>
            <person name="Gschloessl B."/>
            <person name="Heesch S."/>
            <person name="Jabbari K."/>
            <person name="Jubin C."/>
            <person name="Kawai H."/>
            <person name="Kimura K."/>
            <person name="Kloareg B."/>
            <person name="Kupper F.C."/>
            <person name="Lang D."/>
            <person name="Le Bail A."/>
            <person name="Leblanc C."/>
            <person name="Lerouge P."/>
            <person name="Lohr M."/>
            <person name="Lopez P.J."/>
            <person name="Martens C."/>
            <person name="Maumus F."/>
            <person name="Michel G."/>
            <person name="Miranda-Saavedra D."/>
            <person name="Morales J."/>
            <person name="Moreau H."/>
            <person name="Motomura T."/>
            <person name="Nagasato C."/>
            <person name="Napoli C.A."/>
            <person name="Nelson D.R."/>
            <person name="Nyvall-Collen P."/>
            <person name="Peters A.F."/>
            <person name="Pommier C."/>
            <person name="Potin P."/>
            <person name="Poulain J."/>
            <person name="Quesneville H."/>
            <person name="Read B."/>
            <person name="Rensing S.A."/>
            <person name="Ritter A."/>
            <person name="Rousvoal S."/>
            <person name="Samanta M."/>
            <person name="Samson G."/>
            <person name="Schroeder D.C."/>
            <person name="Segurens B."/>
            <person name="Strittmatter M."/>
            <person name="Tonon T."/>
            <person name="Tregear J.W."/>
            <person name="Valentin K."/>
            <person name="von Dassow P."/>
            <person name="Yamagishi T."/>
            <person name="Van de Peer Y."/>
            <person name="Wincker P."/>
        </authorList>
    </citation>
    <scope>NUCLEOTIDE SEQUENCE [LARGE SCALE GENOMIC DNA]</scope>
    <source>
        <strain evidence="10">Ec32 / CCAP1310/4</strain>
    </source>
</reference>
<dbReference type="InterPro" id="IPR029071">
    <property type="entry name" value="Ubiquitin-like_domsf"/>
</dbReference>
<accession>D7G0Z3</accession>
<evidence type="ECO:0000259" key="8">
    <source>
        <dbReference type="PROSITE" id="PS50245"/>
    </source>
</evidence>
<evidence type="ECO:0000256" key="2">
    <source>
        <dbReference type="ARBA" id="ARBA00006286"/>
    </source>
</evidence>
<sequence length="671" mass="70895">MDPGDSSQAAQLPPIGGRVVDGNGFRATVRYVGPVCTAKEPTTPWIGVEFDDPARGKHDGAVEKPDGSSLRYFTCVNGGSGSFLKPGKFSTGISMAEALRQQYVDMNAPLLAPENLLPDAYASTSKGGKKAIEFYGESKIRRRQQVDTLDHCTLRECSISKAGELPALAEAAGAFVNVDLKANLLSDWQEVGLIASQTKLLEILSVGSNMFKTPDGVPPSLSSGACDRLRVLEITSCGITSWSQVAMLGEWAPSLEELYAADNNVSDVTAVVALPTSGNGHPSGEKGVGGFRRLIALDLSETELTSWDQVACFSALPALSTLLLNHNRVTDVDLIVSTSSSTSAAAAESDGTNPGPVSGDQVEGDAGGKHCHNDGKGGAASSGIAPPFAALSAISLSGNRIGDWGAVDRLAGLPSLRSLRFSGNPVTSGLGASESRAACIARLPKVTRVNASEVGARERADAEKLYLRVLYKDLEKAQESEDKGGQGLTKGEAEQRLAERHPRYRELWALHGDSMAFGGRGAGLGQQGGSMAAGMVQVTLISLAAVSCTVEPVKKKLPASSLTVGKLKQLCKRLFKLDTDQQVLSHRPEPGALLSTLDDDEKTLSYFCVGDGSEVLVNEIDERQQERDKERARQEEEGRLAEQLRHADALTALRRGQVAQDTASAQLAAGK</sequence>
<keyword evidence="3" id="KW-0963">Cytoplasm</keyword>
<dbReference type="Gene3D" id="2.30.30.190">
    <property type="entry name" value="CAP Gly-rich-like domain"/>
    <property type="match status" value="1"/>
</dbReference>
<dbReference type="PANTHER" id="PTHR18849:SF0">
    <property type="entry name" value="CILIA- AND FLAGELLA-ASSOCIATED PROTEIN 410-RELATED"/>
    <property type="match status" value="1"/>
</dbReference>